<organism evidence="2">
    <name type="scientific">Fagus sylvatica</name>
    <name type="common">Beechnut</name>
    <dbReference type="NCBI Taxonomy" id="28930"/>
    <lineage>
        <taxon>Eukaryota</taxon>
        <taxon>Viridiplantae</taxon>
        <taxon>Streptophyta</taxon>
        <taxon>Embryophyta</taxon>
        <taxon>Tracheophyta</taxon>
        <taxon>Spermatophyta</taxon>
        <taxon>Magnoliopsida</taxon>
        <taxon>eudicotyledons</taxon>
        <taxon>Gunneridae</taxon>
        <taxon>Pentapetalae</taxon>
        <taxon>rosids</taxon>
        <taxon>fabids</taxon>
        <taxon>Fagales</taxon>
        <taxon>Fagaceae</taxon>
        <taxon>Fagus</taxon>
    </lineage>
</organism>
<dbReference type="PROSITE" id="PS50994">
    <property type="entry name" value="INTEGRASE"/>
    <property type="match status" value="1"/>
</dbReference>
<dbReference type="PANTHER" id="PTHR47266">
    <property type="entry name" value="ENDONUCLEASE-RELATED"/>
    <property type="match status" value="1"/>
</dbReference>
<proteinExistence type="predicted"/>
<dbReference type="GO" id="GO:0003676">
    <property type="term" value="F:nucleic acid binding"/>
    <property type="evidence" value="ECO:0007669"/>
    <property type="project" value="InterPro"/>
</dbReference>
<dbReference type="InterPro" id="IPR001584">
    <property type="entry name" value="Integrase_cat-core"/>
</dbReference>
<dbReference type="AlphaFoldDB" id="A0A2N9FU07"/>
<dbReference type="SUPFAM" id="SSF53098">
    <property type="entry name" value="Ribonuclease H-like"/>
    <property type="match status" value="1"/>
</dbReference>
<dbReference type="InterPro" id="IPR036397">
    <property type="entry name" value="RNaseH_sf"/>
</dbReference>
<dbReference type="Pfam" id="PF00665">
    <property type="entry name" value="rve"/>
    <property type="match status" value="1"/>
</dbReference>
<dbReference type="Gene3D" id="3.30.420.10">
    <property type="entry name" value="Ribonuclease H-like superfamily/Ribonuclease H"/>
    <property type="match status" value="1"/>
</dbReference>
<reference evidence="2" key="1">
    <citation type="submission" date="2018-02" db="EMBL/GenBank/DDBJ databases">
        <authorList>
            <person name="Cohen D.B."/>
            <person name="Kent A.D."/>
        </authorList>
    </citation>
    <scope>NUCLEOTIDE SEQUENCE</scope>
</reference>
<evidence type="ECO:0000259" key="1">
    <source>
        <dbReference type="PROSITE" id="PS50994"/>
    </source>
</evidence>
<dbReference type="GO" id="GO:0015074">
    <property type="term" value="P:DNA integration"/>
    <property type="evidence" value="ECO:0007669"/>
    <property type="project" value="InterPro"/>
</dbReference>
<gene>
    <name evidence="2" type="ORF">FSB_LOCUS22038</name>
</gene>
<dbReference type="InterPro" id="IPR052160">
    <property type="entry name" value="Gypsy_RT_Integrase-like"/>
</dbReference>
<protein>
    <recommendedName>
        <fullName evidence="1">Integrase catalytic domain-containing protein</fullName>
    </recommendedName>
</protein>
<evidence type="ECO:0000313" key="2">
    <source>
        <dbReference type="EMBL" id="SPC94156.1"/>
    </source>
</evidence>
<sequence length="200" mass="22937">MEADCVAHVRKCHKCQIHGKLKHMPPMPLYYMTSPWPFATWGINIIGKIAPATSNEHEYILVAINHFTKWVEATSFKVLNSKKVAHFIQTNIICRYGVPHEIISENGSHFCCKTVKLLHEYKIKHHKSSPYRPQTNGAVEAENKNVEAILKKNAERHRDWNERLPFALWGYRTSVRTATGATPYSLVYGMEAVLPIELEV</sequence>
<feature type="domain" description="Integrase catalytic" evidence="1">
    <location>
        <begin position="31"/>
        <end position="191"/>
    </location>
</feature>
<dbReference type="EMBL" id="OIVN01001454">
    <property type="protein sequence ID" value="SPC94156.1"/>
    <property type="molecule type" value="Genomic_DNA"/>
</dbReference>
<name>A0A2N9FU07_FAGSY</name>
<accession>A0A2N9FU07</accession>
<dbReference type="InterPro" id="IPR012337">
    <property type="entry name" value="RNaseH-like_sf"/>
</dbReference>